<dbReference type="EC" id="2.7.1.15" evidence="2 12"/>
<dbReference type="GO" id="GO:0004747">
    <property type="term" value="F:ribokinase activity"/>
    <property type="evidence" value="ECO:0007669"/>
    <property type="project" value="UniProtKB-UniRule"/>
</dbReference>
<dbReference type="CDD" id="cd01174">
    <property type="entry name" value="ribokinase"/>
    <property type="match status" value="1"/>
</dbReference>
<comment type="cofactor">
    <cofactor evidence="12">
        <name>Mg(2+)</name>
        <dbReference type="ChEBI" id="CHEBI:18420"/>
    </cofactor>
    <text evidence="12">Requires a divalent cation, most likely magnesium in vivo, as an electrophilic catalyst to aid phosphoryl group transfer. It is the chelate of the metal and the nucleotide that is the actual substrate.</text>
</comment>
<gene>
    <name evidence="12" type="primary">rbsK</name>
    <name evidence="14" type="ORF">BWK73_17915</name>
</gene>
<evidence type="ECO:0000256" key="3">
    <source>
        <dbReference type="ARBA" id="ARBA00016943"/>
    </source>
</evidence>
<dbReference type="InterPro" id="IPR002173">
    <property type="entry name" value="Carboh/pur_kinase_PfkB_CS"/>
</dbReference>
<evidence type="ECO:0000256" key="4">
    <source>
        <dbReference type="ARBA" id="ARBA00022679"/>
    </source>
</evidence>
<keyword evidence="10 12" id="KW-0630">Potassium</keyword>
<comment type="catalytic activity">
    <reaction evidence="12">
        <text>D-ribose + ATP = D-ribose 5-phosphate + ADP + H(+)</text>
        <dbReference type="Rhea" id="RHEA:13697"/>
        <dbReference type="ChEBI" id="CHEBI:15378"/>
        <dbReference type="ChEBI" id="CHEBI:30616"/>
        <dbReference type="ChEBI" id="CHEBI:47013"/>
        <dbReference type="ChEBI" id="CHEBI:78346"/>
        <dbReference type="ChEBI" id="CHEBI:456216"/>
        <dbReference type="EC" id="2.7.1.15"/>
    </reaction>
</comment>
<comment type="function">
    <text evidence="12">Catalyzes the phosphorylation of ribose at O-5 in a reaction requiring ATP and magnesium. The resulting D-ribose-5-phosphate can then be used either for sythesis of nucleotides, histidine, and tryptophan, or as a component of the pentose phosphate pathway.</text>
</comment>
<dbReference type="AlphaFoldDB" id="A0A1Y1QQS6"/>
<dbReference type="Pfam" id="PF00294">
    <property type="entry name" value="PfkB"/>
    <property type="match status" value="1"/>
</dbReference>
<dbReference type="Gene3D" id="3.40.1190.20">
    <property type="match status" value="1"/>
</dbReference>
<feature type="binding site" evidence="12">
    <location>
        <position position="138"/>
    </location>
    <ligand>
        <name>substrate</name>
    </ligand>
</feature>
<dbReference type="Proteomes" id="UP000192491">
    <property type="component" value="Unassembled WGS sequence"/>
</dbReference>
<comment type="subunit">
    <text evidence="12">Homodimer.</text>
</comment>
<dbReference type="SUPFAM" id="SSF53613">
    <property type="entry name" value="Ribokinase-like"/>
    <property type="match status" value="1"/>
</dbReference>
<evidence type="ECO:0000259" key="13">
    <source>
        <dbReference type="Pfam" id="PF00294"/>
    </source>
</evidence>
<feature type="binding site" evidence="12">
    <location>
        <position position="253"/>
    </location>
    <ligand>
        <name>substrate</name>
    </ligand>
</feature>
<dbReference type="PRINTS" id="PR00990">
    <property type="entry name" value="RIBOKINASE"/>
</dbReference>
<dbReference type="PROSITE" id="PS00584">
    <property type="entry name" value="PFKB_KINASES_2"/>
    <property type="match status" value="1"/>
</dbReference>
<keyword evidence="7 12" id="KW-0418">Kinase</keyword>
<feature type="binding site" evidence="12">
    <location>
        <begin position="38"/>
        <end position="42"/>
    </location>
    <ligand>
        <name>substrate</name>
    </ligand>
</feature>
<comment type="caution">
    <text evidence="14">The sequence shown here is derived from an EMBL/GenBank/DDBJ whole genome shotgun (WGS) entry which is preliminary data.</text>
</comment>
<dbReference type="InterPro" id="IPR002139">
    <property type="entry name" value="Ribo/fructo_kinase"/>
</dbReference>
<comment type="similarity">
    <text evidence="1">Belongs to the carbohydrate kinase pfkB family.</text>
</comment>
<keyword evidence="8 12" id="KW-0067">ATP-binding</keyword>
<keyword evidence="9 12" id="KW-0460">Magnesium</keyword>
<dbReference type="PANTHER" id="PTHR10584:SF166">
    <property type="entry name" value="RIBOKINASE"/>
    <property type="match status" value="1"/>
</dbReference>
<keyword evidence="4 12" id="KW-0808">Transferase</keyword>
<accession>A0A1Y1QQS6</accession>
<evidence type="ECO:0000313" key="14">
    <source>
        <dbReference type="EMBL" id="OQX11372.1"/>
    </source>
</evidence>
<evidence type="ECO:0000313" key="15">
    <source>
        <dbReference type="Proteomes" id="UP000192491"/>
    </source>
</evidence>
<feature type="domain" description="Carbohydrate kinase PfkB" evidence="13">
    <location>
        <begin position="3"/>
        <end position="294"/>
    </location>
</feature>
<feature type="binding site" evidence="12">
    <location>
        <position position="283"/>
    </location>
    <ligand>
        <name>K(+)</name>
        <dbReference type="ChEBI" id="CHEBI:29103"/>
    </ligand>
</feature>
<keyword evidence="12" id="KW-0963">Cytoplasm</keyword>
<dbReference type="InterPro" id="IPR011877">
    <property type="entry name" value="Ribokinase"/>
</dbReference>
<evidence type="ECO:0000256" key="2">
    <source>
        <dbReference type="ARBA" id="ARBA00012035"/>
    </source>
</evidence>
<evidence type="ECO:0000256" key="9">
    <source>
        <dbReference type="ARBA" id="ARBA00022842"/>
    </source>
</evidence>
<sequence length="313" mass="32776">MKVLVLGSYVSANCLCVERLPLAGESLGAQALWVEHGGKGLNLAVGLHRLGLGVEVLLAVGNDAAGDAVLDFLQTEGLDTRWVVKAGERSGLGIGLIAADGSNIIVVYPGANALLDKTHVQTALGALESTQLVCAQFEIPDEPILAAFQHARRCGINTLLNPSPWRVLSPGLLSLTDILVLNETEAAALFCLETSGMLAVKQWLTILPMLDWQGKLLVVTLAERGCVALQSGQTAIHQPAWVITPTDPTGAGDAFTAGLALAWMSELGLGEALQFANACGAMVAARQAVLPALPTHTQVATFMTEQTLDSSSR</sequence>
<dbReference type="EMBL" id="MTEJ01000089">
    <property type="protein sequence ID" value="OQX11372.1"/>
    <property type="molecule type" value="Genomic_DNA"/>
</dbReference>
<comment type="subcellular location">
    <subcellularLocation>
        <location evidence="12">Cytoplasm</location>
    </subcellularLocation>
</comment>
<evidence type="ECO:0000256" key="11">
    <source>
        <dbReference type="ARBA" id="ARBA00023277"/>
    </source>
</evidence>
<evidence type="ECO:0000256" key="7">
    <source>
        <dbReference type="ARBA" id="ARBA00022777"/>
    </source>
</evidence>
<keyword evidence="6 12" id="KW-0547">Nucleotide-binding</keyword>
<dbReference type="STRING" id="1123401.GCA_000621325_01353"/>
<dbReference type="PANTHER" id="PTHR10584">
    <property type="entry name" value="SUGAR KINASE"/>
    <property type="match status" value="1"/>
</dbReference>
<dbReference type="GO" id="GO:0005737">
    <property type="term" value="C:cytoplasm"/>
    <property type="evidence" value="ECO:0007669"/>
    <property type="project" value="UniProtKB-SubCell"/>
</dbReference>
<evidence type="ECO:0000256" key="6">
    <source>
        <dbReference type="ARBA" id="ARBA00022741"/>
    </source>
</evidence>
<comment type="pathway">
    <text evidence="12">Carbohydrate metabolism; D-ribose degradation; D-ribose 5-phosphate from beta-D-ribopyranose: step 2/2.</text>
</comment>
<dbReference type="InterPro" id="IPR011611">
    <property type="entry name" value="PfkB_dom"/>
</dbReference>
<dbReference type="GO" id="GO:0019303">
    <property type="term" value="P:D-ribose catabolic process"/>
    <property type="evidence" value="ECO:0007669"/>
    <property type="project" value="UniProtKB-UniRule"/>
</dbReference>
<dbReference type="InterPro" id="IPR029056">
    <property type="entry name" value="Ribokinase-like"/>
</dbReference>
<feature type="binding site" evidence="12">
    <location>
        <begin position="252"/>
        <end position="253"/>
    </location>
    <ligand>
        <name>ATP</name>
        <dbReference type="ChEBI" id="CHEBI:30616"/>
    </ligand>
</feature>
<feature type="binding site" evidence="12">
    <location>
        <position position="286"/>
    </location>
    <ligand>
        <name>K(+)</name>
        <dbReference type="ChEBI" id="CHEBI:29103"/>
    </ligand>
</feature>
<proteinExistence type="inferred from homology"/>
<keyword evidence="5 12" id="KW-0479">Metal-binding</keyword>
<feature type="binding site" evidence="12">
    <location>
        <position position="249"/>
    </location>
    <ligand>
        <name>K(+)</name>
        <dbReference type="ChEBI" id="CHEBI:29103"/>
    </ligand>
</feature>
<dbReference type="GO" id="GO:0046872">
    <property type="term" value="F:metal ion binding"/>
    <property type="evidence" value="ECO:0007669"/>
    <property type="project" value="UniProtKB-KW"/>
</dbReference>
<evidence type="ECO:0000256" key="1">
    <source>
        <dbReference type="ARBA" id="ARBA00005380"/>
    </source>
</evidence>
<organism evidence="14 15">
    <name type="scientific">Thiothrix lacustris</name>
    <dbReference type="NCBI Taxonomy" id="525917"/>
    <lineage>
        <taxon>Bacteria</taxon>
        <taxon>Pseudomonadati</taxon>
        <taxon>Pseudomonadota</taxon>
        <taxon>Gammaproteobacteria</taxon>
        <taxon>Thiotrichales</taxon>
        <taxon>Thiotrichaceae</taxon>
        <taxon>Thiothrix</taxon>
    </lineage>
</organism>
<evidence type="ECO:0000256" key="5">
    <source>
        <dbReference type="ARBA" id="ARBA00022723"/>
    </source>
</evidence>
<feature type="binding site" evidence="12">
    <location>
        <position position="247"/>
    </location>
    <ligand>
        <name>K(+)</name>
        <dbReference type="ChEBI" id="CHEBI:29103"/>
    </ligand>
</feature>
<evidence type="ECO:0000256" key="10">
    <source>
        <dbReference type="ARBA" id="ARBA00022958"/>
    </source>
</evidence>
<dbReference type="HAMAP" id="MF_01987">
    <property type="entry name" value="Ribokinase"/>
    <property type="match status" value="1"/>
</dbReference>
<keyword evidence="11 12" id="KW-0119">Carbohydrate metabolism</keyword>
<reference evidence="14 15" key="1">
    <citation type="submission" date="2017-01" db="EMBL/GenBank/DDBJ databases">
        <title>Novel large sulfur bacteria in the metagenomes of groundwater-fed chemosynthetic microbial mats in the Lake Huron basin.</title>
        <authorList>
            <person name="Sharrar A.M."/>
            <person name="Flood B.E."/>
            <person name="Bailey J.V."/>
            <person name="Jones D.S."/>
            <person name="Biddanda B."/>
            <person name="Ruberg S.A."/>
            <person name="Marcus D.N."/>
            <person name="Dick G.J."/>
        </authorList>
    </citation>
    <scope>NUCLEOTIDE SEQUENCE [LARGE SCALE GENOMIC DNA]</scope>
    <source>
        <strain evidence="14">A8</strain>
    </source>
</reference>
<comment type="activity regulation">
    <text evidence="12">Activated by a monovalent cation that binds near, but not in, the active site. The most likely occupant of the site in vivo is potassium. Ion binding induces a conformational change that may alter substrate affinity.</text>
</comment>
<feature type="binding site" evidence="12">
    <location>
        <position position="277"/>
    </location>
    <ligand>
        <name>ATP</name>
        <dbReference type="ChEBI" id="CHEBI:30616"/>
    </ligand>
</feature>
<evidence type="ECO:0000256" key="8">
    <source>
        <dbReference type="ARBA" id="ARBA00022840"/>
    </source>
</evidence>
<dbReference type="GO" id="GO:0005524">
    <property type="term" value="F:ATP binding"/>
    <property type="evidence" value="ECO:0007669"/>
    <property type="project" value="UniProtKB-UniRule"/>
</dbReference>
<comment type="similarity">
    <text evidence="12">Belongs to the carbohydrate kinase PfkB family. Ribokinase subfamily.</text>
</comment>
<protein>
    <recommendedName>
        <fullName evidence="3 12">Ribokinase</fullName>
        <shortName evidence="12">RK</shortName>
        <ecNumber evidence="2 12">2.7.1.15</ecNumber>
    </recommendedName>
</protein>
<dbReference type="UniPathway" id="UPA00916">
    <property type="reaction ID" value="UER00889"/>
</dbReference>
<comment type="caution">
    <text evidence="12">Lacks conserved residue(s) required for the propagation of feature annotation.</text>
</comment>
<evidence type="ECO:0000256" key="12">
    <source>
        <dbReference type="HAMAP-Rule" id="MF_01987"/>
    </source>
</evidence>
<feature type="active site" description="Proton acceptor" evidence="12">
    <location>
        <position position="253"/>
    </location>
</feature>
<feature type="binding site" evidence="12">
    <location>
        <position position="182"/>
    </location>
    <ligand>
        <name>ATP</name>
        <dbReference type="ChEBI" id="CHEBI:30616"/>
    </ligand>
</feature>
<name>A0A1Y1QQS6_9GAMM</name>